<evidence type="ECO:0000313" key="2">
    <source>
        <dbReference type="EMBL" id="CAK0809588.1"/>
    </source>
</evidence>
<organism evidence="2 3">
    <name type="scientific">Prorocentrum cordatum</name>
    <dbReference type="NCBI Taxonomy" id="2364126"/>
    <lineage>
        <taxon>Eukaryota</taxon>
        <taxon>Sar</taxon>
        <taxon>Alveolata</taxon>
        <taxon>Dinophyceae</taxon>
        <taxon>Prorocentrales</taxon>
        <taxon>Prorocentraceae</taxon>
        <taxon>Prorocentrum</taxon>
    </lineage>
</organism>
<dbReference type="EMBL" id="CAUYUJ010004446">
    <property type="protein sequence ID" value="CAK0809588.1"/>
    <property type="molecule type" value="Genomic_DNA"/>
</dbReference>
<dbReference type="Proteomes" id="UP001189429">
    <property type="component" value="Unassembled WGS sequence"/>
</dbReference>
<evidence type="ECO:0000256" key="1">
    <source>
        <dbReference type="SAM" id="Coils"/>
    </source>
</evidence>
<keyword evidence="3" id="KW-1185">Reference proteome</keyword>
<protein>
    <submittedName>
        <fullName evidence="2">Uncharacterized protein</fullName>
    </submittedName>
</protein>
<comment type="caution">
    <text evidence="2">The sequence shown here is derived from an EMBL/GenBank/DDBJ whole genome shotgun (WGS) entry which is preliminary data.</text>
</comment>
<feature type="coiled-coil region" evidence="1">
    <location>
        <begin position="405"/>
        <end position="432"/>
    </location>
</feature>
<reference evidence="2" key="1">
    <citation type="submission" date="2023-10" db="EMBL/GenBank/DDBJ databases">
        <authorList>
            <person name="Chen Y."/>
            <person name="Shah S."/>
            <person name="Dougan E. K."/>
            <person name="Thang M."/>
            <person name="Chan C."/>
        </authorList>
    </citation>
    <scope>NUCLEOTIDE SEQUENCE [LARGE SCALE GENOMIC DNA]</scope>
</reference>
<keyword evidence="1" id="KW-0175">Coiled coil</keyword>
<gene>
    <name evidence="2" type="ORF">PCOR1329_LOCUS14810</name>
</gene>
<accession>A0ABN9QZ16</accession>
<evidence type="ECO:0000313" key="3">
    <source>
        <dbReference type="Proteomes" id="UP001189429"/>
    </source>
</evidence>
<sequence length="763" mass="83042">MSWLRSTLSKARAAAAPRASLSGGAGLLVDRRSRDRYPYRYAIIVATAGFAFRGDVLGAVGQEVAHMFAREHPQHGARGPVSGTIHTGMFFVVAKAAFPVGVAADGRESVEVLKNVGTKATAAIATTAVTRARRLATGRGASSVELEAQLEKKARETKTAAGIQAMHKDWLQQIAAKESKASSEAKERELSFKELLLQSRAIEISIEVLAVDAALREQYAAPPAPEDKDSPVATLYELLSKTLSCPQAHWAEVLRLAMGADGPLLDGHVAWVVGVVSAMKADWHEEALLSERRELALRAELLRQEINAIEGPAEGASPDDERCRRRVASSAELLQTYQAVRRNLEEAQSHRHDLFEEREKDLGLIVEQLQAHIVGLQSTASASTARHKHLEVELKQSQDSIQSQLQHMDDVRVQIDQELEQLEERKKQLRRLPASRRTDRDQSFTEAFTERRSAKAGPTLAALETLHPQVALLLLRRCASFCKLVYSARTAPPELQAGALRGGYDAAQRGALGCLLAADLTDAQWHQASRGLACAGLGLRRLKAHAAGAYLASLGATRRLCSELDSNLGAAGRADIMSEMLLGAPGFMEVETNENLGLLFEPEGFLAELRRRLLLQVYDRDNFGLCCDEPCDRHGRHAVLCAGAGGWVCRHNAARNLVGRVAAAACCNPELERLPGGWPSKGLDAPQAREVVKRTHLDTEALCRQQGVFFILLVAEPRRSATQLDVMLLIEANMFLTGRPILCAALFFISLGKAFSALGALSQ</sequence>
<name>A0ABN9QZ16_9DINO</name>
<proteinExistence type="predicted"/>
<feature type="coiled-coil region" evidence="1">
    <location>
        <begin position="330"/>
        <end position="357"/>
    </location>
</feature>